<dbReference type="OrthoDB" id="9778550at2"/>
<evidence type="ECO:0000256" key="2">
    <source>
        <dbReference type="ARBA" id="ARBA00004141"/>
    </source>
</evidence>
<accession>D5BSS4</accession>
<feature type="domain" description="Cytochrome c assembly protein" evidence="10">
    <location>
        <begin position="18"/>
        <end position="181"/>
    </location>
</feature>
<evidence type="ECO:0000256" key="8">
    <source>
        <dbReference type="ARBA" id="ARBA00023136"/>
    </source>
</evidence>
<keyword evidence="5 9" id="KW-0812">Transmembrane</keyword>
<evidence type="ECO:0000313" key="12">
    <source>
        <dbReference type="Proteomes" id="UP000007460"/>
    </source>
</evidence>
<comment type="subcellular location">
    <subcellularLocation>
        <location evidence="9">Cell inner membrane</location>
    </subcellularLocation>
    <subcellularLocation>
        <location evidence="2">Membrane</location>
        <topology evidence="2">Multi-pass membrane protein</topology>
    </subcellularLocation>
</comment>
<evidence type="ECO:0000256" key="6">
    <source>
        <dbReference type="ARBA" id="ARBA00022748"/>
    </source>
</evidence>
<sequence>MFDFLANPTRFMRIADWLFRPLLLITAVTMAYGLYLGLFASPPDYQQGETVRIIYIHVPAAWLALFGYVGLGLCGLFYIVWRHPLADIAARAIAPVGAMFAFLTLVTGALWGKPMWGAWWVWDARLTSMLILFFFYLGVIALANGFDRPERGSRPAALLALVGLINVPIVKFSVDWWHTLHQPASILRSGGPAIDPSMLTPLILMLIACHGYFALVVIMRMRALITARRIATLALKRLGNNGGIS</sequence>
<dbReference type="Proteomes" id="UP000007460">
    <property type="component" value="Chromosome"/>
</dbReference>
<comment type="similarity">
    <text evidence="3 9">Belongs to the CcmC/CycZ/HelC family.</text>
</comment>
<evidence type="ECO:0000313" key="11">
    <source>
        <dbReference type="EMBL" id="ADE39321.1"/>
    </source>
</evidence>
<keyword evidence="7 9" id="KW-1133">Transmembrane helix</keyword>
<dbReference type="GO" id="GO:0016829">
    <property type="term" value="F:lyase activity"/>
    <property type="evidence" value="ECO:0007669"/>
    <property type="project" value="UniProtKB-KW"/>
</dbReference>
<dbReference type="GO" id="GO:0020037">
    <property type="term" value="F:heme binding"/>
    <property type="evidence" value="ECO:0007669"/>
    <property type="project" value="InterPro"/>
</dbReference>
<dbReference type="EMBL" id="CP001751">
    <property type="protein sequence ID" value="ADE39321.1"/>
    <property type="molecule type" value="Genomic_DNA"/>
</dbReference>
<dbReference type="PRINTS" id="PR01386">
    <property type="entry name" value="CCMCBIOGNSIS"/>
</dbReference>
<evidence type="ECO:0000259" key="10">
    <source>
        <dbReference type="Pfam" id="PF01578"/>
    </source>
</evidence>
<dbReference type="GO" id="GO:0017004">
    <property type="term" value="P:cytochrome complex assembly"/>
    <property type="evidence" value="ECO:0007669"/>
    <property type="project" value="UniProtKB-KW"/>
</dbReference>
<gene>
    <name evidence="9" type="primary">ccmC</name>
    <name evidence="11" type="ordered locus">SAR116_1078</name>
</gene>
<keyword evidence="12" id="KW-1185">Reference proteome</keyword>
<evidence type="ECO:0000256" key="9">
    <source>
        <dbReference type="RuleBase" id="RU364092"/>
    </source>
</evidence>
<keyword evidence="11" id="KW-0456">Lyase</keyword>
<dbReference type="KEGG" id="apb:SAR116_1078"/>
<evidence type="ECO:0000256" key="4">
    <source>
        <dbReference type="ARBA" id="ARBA00016463"/>
    </source>
</evidence>
<feature type="transmembrane region" description="Helical" evidence="9">
    <location>
        <begin position="93"/>
        <end position="112"/>
    </location>
</feature>
<dbReference type="InterPro" id="IPR003557">
    <property type="entry name" value="Cyt_c_biogenesis_CcmC"/>
</dbReference>
<evidence type="ECO:0000256" key="3">
    <source>
        <dbReference type="ARBA" id="ARBA00005840"/>
    </source>
</evidence>
<keyword evidence="9" id="KW-0997">Cell inner membrane</keyword>
<dbReference type="HOGENOM" id="CLU_066538_2_1_5"/>
<proteinExistence type="inferred from homology"/>
<dbReference type="InterPro" id="IPR045062">
    <property type="entry name" value="Cyt_c_biogenesis_CcsA/CcmC"/>
</dbReference>
<feature type="transmembrane region" description="Helical" evidence="9">
    <location>
        <begin position="60"/>
        <end position="81"/>
    </location>
</feature>
<evidence type="ECO:0000256" key="5">
    <source>
        <dbReference type="ARBA" id="ARBA00022692"/>
    </source>
</evidence>
<dbReference type="eggNOG" id="COG0755">
    <property type="taxonomic scope" value="Bacteria"/>
</dbReference>
<dbReference type="STRING" id="488538.SAR116_1078"/>
<keyword evidence="6 9" id="KW-0201">Cytochrome c-type biogenesis</keyword>
<feature type="transmembrane region" description="Helical" evidence="9">
    <location>
        <begin position="21"/>
        <end position="40"/>
    </location>
</feature>
<dbReference type="InterPro" id="IPR002541">
    <property type="entry name" value="Cyt_c_assembly"/>
</dbReference>
<reference evidence="11 12" key="1">
    <citation type="journal article" date="2010" name="J. Bacteriol.">
        <title>Complete genome sequence of "Candidatus Puniceispirillum marinum" IMCC1322, a representative of the SAR116 clade in the Alphaproteobacteria.</title>
        <authorList>
            <person name="Oh H.M."/>
            <person name="Kwon K.K."/>
            <person name="Kang I."/>
            <person name="Kang S.G."/>
            <person name="Lee J.H."/>
            <person name="Kim S.J."/>
            <person name="Cho J.C."/>
        </authorList>
    </citation>
    <scope>NUCLEOTIDE SEQUENCE [LARGE SCALE GENOMIC DNA]</scope>
    <source>
        <strain evidence="11 12">IMCC1322</strain>
    </source>
</reference>
<feature type="transmembrane region" description="Helical" evidence="9">
    <location>
        <begin position="156"/>
        <end position="178"/>
    </location>
</feature>
<keyword evidence="9" id="KW-0813">Transport</keyword>
<organism evidence="11 12">
    <name type="scientific">Puniceispirillum marinum (strain IMCC1322)</name>
    <dbReference type="NCBI Taxonomy" id="488538"/>
    <lineage>
        <taxon>Bacteria</taxon>
        <taxon>Pseudomonadati</taxon>
        <taxon>Pseudomonadota</taxon>
        <taxon>Alphaproteobacteria</taxon>
        <taxon>Candidatus Puniceispirillales</taxon>
        <taxon>Candidatus Puniceispirillaceae</taxon>
        <taxon>Candidatus Puniceispirillum</taxon>
    </lineage>
</organism>
<evidence type="ECO:0000256" key="7">
    <source>
        <dbReference type="ARBA" id="ARBA00022989"/>
    </source>
</evidence>
<dbReference type="Pfam" id="PF01578">
    <property type="entry name" value="Cytochrom_C_asm"/>
    <property type="match status" value="1"/>
</dbReference>
<dbReference type="PANTHER" id="PTHR30071">
    <property type="entry name" value="HEME EXPORTER PROTEIN C"/>
    <property type="match status" value="1"/>
</dbReference>
<dbReference type="RefSeq" id="WP_013045950.1">
    <property type="nucleotide sequence ID" value="NC_014010.1"/>
</dbReference>
<keyword evidence="8 9" id="KW-0472">Membrane</keyword>
<feature type="transmembrane region" description="Helical" evidence="9">
    <location>
        <begin position="124"/>
        <end position="144"/>
    </location>
</feature>
<evidence type="ECO:0000256" key="1">
    <source>
        <dbReference type="ARBA" id="ARBA00002442"/>
    </source>
</evidence>
<dbReference type="PANTHER" id="PTHR30071:SF1">
    <property type="entry name" value="CYTOCHROME B_B6 PROTEIN-RELATED"/>
    <property type="match status" value="1"/>
</dbReference>
<protein>
    <recommendedName>
        <fullName evidence="4 9">Heme exporter protein C</fullName>
    </recommendedName>
    <alternativeName>
        <fullName evidence="9">Cytochrome c-type biogenesis protein</fullName>
    </alternativeName>
</protein>
<name>D5BSS4_PUNMI</name>
<dbReference type="NCBIfam" id="TIGR01191">
    <property type="entry name" value="ccmC"/>
    <property type="match status" value="1"/>
</dbReference>
<dbReference type="AlphaFoldDB" id="D5BSS4"/>
<keyword evidence="9" id="KW-1003">Cell membrane</keyword>
<feature type="transmembrane region" description="Helical" evidence="9">
    <location>
        <begin position="198"/>
        <end position="219"/>
    </location>
</feature>
<dbReference type="GO" id="GO:0005886">
    <property type="term" value="C:plasma membrane"/>
    <property type="evidence" value="ECO:0007669"/>
    <property type="project" value="UniProtKB-SubCell"/>
</dbReference>
<comment type="function">
    <text evidence="1 9">Required for the export of heme to the periplasm for the biogenesis of c-type cytochromes.</text>
</comment>
<dbReference type="GO" id="GO:0015232">
    <property type="term" value="F:heme transmembrane transporter activity"/>
    <property type="evidence" value="ECO:0007669"/>
    <property type="project" value="InterPro"/>
</dbReference>